<evidence type="ECO:0000256" key="1">
    <source>
        <dbReference type="SAM" id="MobiDB-lite"/>
    </source>
</evidence>
<comment type="caution">
    <text evidence="2">The sequence shown here is derived from an EMBL/GenBank/DDBJ whole genome shotgun (WGS) entry which is preliminary data.</text>
</comment>
<evidence type="ECO:0000313" key="2">
    <source>
        <dbReference type="EMBL" id="RVX43487.1"/>
    </source>
</evidence>
<dbReference type="SUPFAM" id="SSF50475">
    <property type="entry name" value="FMN-binding split barrel"/>
    <property type="match status" value="1"/>
</dbReference>
<dbReference type="EMBL" id="SAUN01000001">
    <property type="protein sequence ID" value="RVX43487.1"/>
    <property type="molecule type" value="Genomic_DNA"/>
</dbReference>
<dbReference type="InterPro" id="IPR012349">
    <property type="entry name" value="Split_barrel_FMN-bd"/>
</dbReference>
<dbReference type="AlphaFoldDB" id="A0A438MCS8"/>
<dbReference type="OrthoDB" id="9786134at2"/>
<gene>
    <name evidence="2" type="ORF">EDD27_6170</name>
</gene>
<accession>A0A438MCS8</accession>
<dbReference type="RefSeq" id="WP_127935399.1">
    <property type="nucleotide sequence ID" value="NZ_SAUN01000001.1"/>
</dbReference>
<dbReference type="Gene3D" id="2.30.110.10">
    <property type="entry name" value="Electron Transport, Fmn-binding Protein, Chain A"/>
    <property type="match status" value="1"/>
</dbReference>
<keyword evidence="3" id="KW-1185">Reference proteome</keyword>
<name>A0A438MCS8_9ACTN</name>
<sequence>MRHPGEIAVQRRAGVRGEDRGSSRTRPEIPDVAAAFLREQHLLVAGAADDRGRFWAGVLTGPPGFASPEDDRTIVVHALPGPPLDGLFAGERAIGLLAIEPHTRRRMRVNGTAVQAKDALVVWTEQVYSNCPKYIQTREPTSKPAGTPARLGGGTALPAHHQEWIGTADTFFIATGVEELGADVSHRGGNPGFVQVTGPASLVFPDYVGNSMYMTLGNLELNPAAGLLFVDWERGETLHLTGRARVDWDPGDVPGAQRLVRFELDEYVHVAGTVAPGWTAPGYHRFNPPVPGDASRTSGERTARR</sequence>
<dbReference type="PANTHER" id="PTHR42815">
    <property type="entry name" value="FAD-BINDING, PUTATIVE (AFU_ORTHOLOGUE AFUA_6G07600)-RELATED"/>
    <property type="match status" value="1"/>
</dbReference>
<organism evidence="2 3">
    <name type="scientific">Nonomuraea polychroma</name>
    <dbReference type="NCBI Taxonomy" id="46176"/>
    <lineage>
        <taxon>Bacteria</taxon>
        <taxon>Bacillati</taxon>
        <taxon>Actinomycetota</taxon>
        <taxon>Actinomycetes</taxon>
        <taxon>Streptosporangiales</taxon>
        <taxon>Streptosporangiaceae</taxon>
        <taxon>Nonomuraea</taxon>
    </lineage>
</organism>
<feature type="region of interest" description="Disordered" evidence="1">
    <location>
        <begin position="1"/>
        <end position="27"/>
    </location>
</feature>
<evidence type="ECO:0000313" key="3">
    <source>
        <dbReference type="Proteomes" id="UP000284824"/>
    </source>
</evidence>
<proteinExistence type="predicted"/>
<reference evidence="2 3" key="1">
    <citation type="submission" date="2019-01" db="EMBL/GenBank/DDBJ databases">
        <title>Sequencing the genomes of 1000 actinobacteria strains.</title>
        <authorList>
            <person name="Klenk H.-P."/>
        </authorList>
    </citation>
    <scope>NUCLEOTIDE SEQUENCE [LARGE SCALE GENOMIC DNA]</scope>
    <source>
        <strain evidence="2 3">DSM 43925</strain>
    </source>
</reference>
<dbReference type="Proteomes" id="UP000284824">
    <property type="component" value="Unassembled WGS sequence"/>
</dbReference>
<feature type="region of interest" description="Disordered" evidence="1">
    <location>
        <begin position="281"/>
        <end position="305"/>
    </location>
</feature>
<feature type="compositionally biased region" description="Basic and acidic residues" evidence="1">
    <location>
        <begin position="15"/>
        <end position="27"/>
    </location>
</feature>
<protein>
    <submittedName>
        <fullName evidence="2">Uncharacterized protein</fullName>
    </submittedName>
</protein>
<dbReference type="PANTHER" id="PTHR42815:SF2">
    <property type="entry name" value="FAD-BINDING, PUTATIVE (AFU_ORTHOLOGUE AFUA_6G07600)-RELATED"/>
    <property type="match status" value="1"/>
</dbReference>